<dbReference type="STRING" id="105231.A0A1Y1IHD5"/>
<evidence type="ECO:0000259" key="4">
    <source>
        <dbReference type="Pfam" id="PF11265"/>
    </source>
</evidence>
<proteinExistence type="inferred from homology"/>
<reference evidence="5 6" key="1">
    <citation type="journal article" date="2014" name="Nat. Commun.">
        <title>Klebsormidium flaccidum genome reveals primary factors for plant terrestrial adaptation.</title>
        <authorList>
            <person name="Hori K."/>
            <person name="Maruyama F."/>
            <person name="Fujisawa T."/>
            <person name="Togashi T."/>
            <person name="Yamamoto N."/>
            <person name="Seo M."/>
            <person name="Sato S."/>
            <person name="Yamada T."/>
            <person name="Mori H."/>
            <person name="Tajima N."/>
            <person name="Moriyama T."/>
            <person name="Ikeuchi M."/>
            <person name="Watanabe M."/>
            <person name="Wada H."/>
            <person name="Kobayashi K."/>
            <person name="Saito M."/>
            <person name="Masuda T."/>
            <person name="Sasaki-Sekimoto Y."/>
            <person name="Mashiguchi K."/>
            <person name="Awai K."/>
            <person name="Shimojima M."/>
            <person name="Masuda S."/>
            <person name="Iwai M."/>
            <person name="Nobusawa T."/>
            <person name="Narise T."/>
            <person name="Kondo S."/>
            <person name="Saito H."/>
            <person name="Sato R."/>
            <person name="Murakawa M."/>
            <person name="Ihara Y."/>
            <person name="Oshima-Yamada Y."/>
            <person name="Ohtaka K."/>
            <person name="Satoh M."/>
            <person name="Sonobe K."/>
            <person name="Ishii M."/>
            <person name="Ohtani R."/>
            <person name="Kanamori-Sato M."/>
            <person name="Honoki R."/>
            <person name="Miyazaki D."/>
            <person name="Mochizuki H."/>
            <person name="Umetsu J."/>
            <person name="Higashi K."/>
            <person name="Shibata D."/>
            <person name="Kamiya Y."/>
            <person name="Sato N."/>
            <person name="Nakamura Y."/>
            <person name="Tabata S."/>
            <person name="Ida S."/>
            <person name="Kurokawa K."/>
            <person name="Ohta H."/>
        </authorList>
    </citation>
    <scope>NUCLEOTIDE SEQUENCE [LARGE SCALE GENOMIC DNA]</scope>
    <source>
        <strain evidence="5 6">NIES-2285</strain>
    </source>
</reference>
<evidence type="ECO:0000256" key="1">
    <source>
        <dbReference type="ARBA" id="ARBA00009102"/>
    </source>
</evidence>
<dbReference type="AlphaFoldDB" id="A0A1Y1IHD5"/>
<dbReference type="InterPro" id="IPR021419">
    <property type="entry name" value="Mediator_Med25_VWA"/>
</dbReference>
<feature type="compositionally biased region" description="Low complexity" evidence="3">
    <location>
        <begin position="253"/>
        <end position="271"/>
    </location>
</feature>
<protein>
    <recommendedName>
        <fullName evidence="2">Mediator of RNA polymerase II transcription subunit 25</fullName>
    </recommendedName>
</protein>
<name>A0A1Y1IHD5_KLENI</name>
<sequence>MAPHQLVLVVEGNLVMLPYWPAIRSEYIDPIIAGLASDTQGLTESPEYALVVFYTLSFQSSCLLQQTGWTNNVEEFGGWLSRIDFCGGGCAEAAVAEGLAEGLAMCKDLPMSSPHSRHCLLIGTTQPHKFPSALRCPPSSLGSQHGATNTPCWLADAHNVASAFPRCGVSLSVISSPLVGPKNVPQVSGPYAALFQMAMEQPGGVRDVFEGMSKKFPHHMVLISERFVSARRALRPHDTPPPTIVPHMPSPPLHLSIPSAAPSSSSQGLPATPLASSWSSNRAPPENNQATMNQQGQQASQNGGAAWHRNPPPPQNPQQGSALPQKPMASSGSAESLEILGSNPAPPPLRRHTTPPAAQLNPPPEAHRRHHTAPAALRGGLAAQQGSPQDSQRQSGEEGGSQQMVRVWAGQLVFSLQGKEVPMCPLEAFLLENKMVHGLTRDWPPKLVGAKLVKQADARASLPFQNAIESIIFKPGKPMHPGLSKLAAQQMGVMVELPRQYMALLYVEDKKKLLGLYCPKKLE</sequence>
<evidence type="ECO:0000313" key="6">
    <source>
        <dbReference type="Proteomes" id="UP000054558"/>
    </source>
</evidence>
<feature type="domain" description="Mediator of RNA polymerase II transcription subunit 25 von Willebrand factor type A" evidence="4">
    <location>
        <begin position="4"/>
        <end position="224"/>
    </location>
</feature>
<gene>
    <name evidence="5" type="ORF">KFL_006210040</name>
</gene>
<dbReference type="GO" id="GO:0045944">
    <property type="term" value="P:positive regulation of transcription by RNA polymerase II"/>
    <property type="evidence" value="ECO:0000318"/>
    <property type="project" value="GO_Central"/>
</dbReference>
<dbReference type="Pfam" id="PF11265">
    <property type="entry name" value="Med25_VWA"/>
    <property type="match status" value="1"/>
</dbReference>
<feature type="compositionally biased region" description="Low complexity" evidence="3">
    <location>
        <begin position="287"/>
        <end position="306"/>
    </location>
</feature>
<keyword evidence="6" id="KW-1185">Reference proteome</keyword>
<dbReference type="PANTHER" id="PTHR12433:SF11">
    <property type="entry name" value="MEDIATOR OF RNA POLYMERASE II TRANSCRIPTION SUBUNIT 25"/>
    <property type="match status" value="1"/>
</dbReference>
<dbReference type="OMA" id="MNQNMMT"/>
<dbReference type="OrthoDB" id="7690434at2759"/>
<organism evidence="5 6">
    <name type="scientific">Klebsormidium nitens</name>
    <name type="common">Green alga</name>
    <name type="synonym">Ulothrix nitens</name>
    <dbReference type="NCBI Taxonomy" id="105231"/>
    <lineage>
        <taxon>Eukaryota</taxon>
        <taxon>Viridiplantae</taxon>
        <taxon>Streptophyta</taxon>
        <taxon>Klebsormidiophyceae</taxon>
        <taxon>Klebsormidiales</taxon>
        <taxon>Klebsormidiaceae</taxon>
        <taxon>Klebsormidium</taxon>
    </lineage>
</organism>
<dbReference type="GO" id="GO:0005667">
    <property type="term" value="C:transcription regulator complex"/>
    <property type="evidence" value="ECO:0000318"/>
    <property type="project" value="GO_Central"/>
</dbReference>
<feature type="compositionally biased region" description="Low complexity" evidence="3">
    <location>
        <begin position="373"/>
        <end position="394"/>
    </location>
</feature>
<feature type="compositionally biased region" description="Pro residues" evidence="3">
    <location>
        <begin position="239"/>
        <end position="252"/>
    </location>
</feature>
<dbReference type="PANTHER" id="PTHR12433">
    <property type="entry name" value="MEDIATOR OF RNA POLYMERASE II TRANSCRIPTION SUBUNIT 25"/>
    <property type="match status" value="1"/>
</dbReference>
<dbReference type="Proteomes" id="UP000054558">
    <property type="component" value="Unassembled WGS sequence"/>
</dbReference>
<dbReference type="EMBL" id="DF237570">
    <property type="protein sequence ID" value="GAQ90280.1"/>
    <property type="molecule type" value="Genomic_DNA"/>
</dbReference>
<evidence type="ECO:0000256" key="2">
    <source>
        <dbReference type="ARBA" id="ARBA00019694"/>
    </source>
</evidence>
<accession>A0A1Y1IHD5</accession>
<evidence type="ECO:0000256" key="3">
    <source>
        <dbReference type="SAM" id="MobiDB-lite"/>
    </source>
</evidence>
<feature type="region of interest" description="Disordered" evidence="3">
    <location>
        <begin position="234"/>
        <end position="401"/>
    </location>
</feature>
<dbReference type="GO" id="GO:0016592">
    <property type="term" value="C:mediator complex"/>
    <property type="evidence" value="ECO:0000318"/>
    <property type="project" value="GO_Central"/>
</dbReference>
<comment type="similarity">
    <text evidence="1">Belongs to the Mediator complex subunit 25 family.</text>
</comment>
<evidence type="ECO:0000313" key="5">
    <source>
        <dbReference type="EMBL" id="GAQ90280.1"/>
    </source>
</evidence>